<accession>A0ABU1VK97</accession>
<evidence type="ECO:0000313" key="1">
    <source>
        <dbReference type="EMBL" id="MDR7097603.1"/>
    </source>
</evidence>
<dbReference type="InterPro" id="IPR011856">
    <property type="entry name" value="tRNA_endonuc-like_dom_sf"/>
</dbReference>
<evidence type="ECO:0000313" key="2">
    <source>
        <dbReference type="Proteomes" id="UP001265550"/>
    </source>
</evidence>
<sequence>MSVQQRPKYAPVSNHRVFLTHRVAEDNVGTGGAGSGQRLLEDLHTKRTPRHMRGLEVLAGQSRLHVLEASFTVASGVRKDSDLVLAIRWHRSLMPSQTSLLGAAGEYFVMSEMLCRGFIAALAHAGVPHADIVVTNMEGSKLCSLQVKTRRDIGSAGVWHMKEKHEDMRVETLFYCFVDFGKTPESTPTVHVVPSAVVAEVLAVSHRKWQAAPGRNSQPHKDSVMRRMLPDYTRTFGALDNPYPKGWLDPYRNAWHKLGLEPAKVEVEAE</sequence>
<keyword evidence="2" id="KW-1185">Reference proteome</keyword>
<name>A0ABU1VK97_9BURK</name>
<gene>
    <name evidence="1" type="ORF">J2X09_005379</name>
</gene>
<proteinExistence type="predicted"/>
<dbReference type="Gene3D" id="3.40.1350.10">
    <property type="match status" value="1"/>
</dbReference>
<organism evidence="1 2">
    <name type="scientific">Hydrogenophaga laconesensis</name>
    <dbReference type="NCBI Taxonomy" id="1805971"/>
    <lineage>
        <taxon>Bacteria</taxon>
        <taxon>Pseudomonadati</taxon>
        <taxon>Pseudomonadota</taxon>
        <taxon>Betaproteobacteria</taxon>
        <taxon>Burkholderiales</taxon>
        <taxon>Comamonadaceae</taxon>
        <taxon>Hydrogenophaga</taxon>
    </lineage>
</organism>
<protein>
    <recommendedName>
        <fullName evidence="3">PD(D/E)XK endonuclease domain-containing protein</fullName>
    </recommendedName>
</protein>
<evidence type="ECO:0008006" key="3">
    <source>
        <dbReference type="Google" id="ProtNLM"/>
    </source>
</evidence>
<dbReference type="EMBL" id="JAVDWE010000037">
    <property type="protein sequence ID" value="MDR7097603.1"/>
    <property type="molecule type" value="Genomic_DNA"/>
</dbReference>
<comment type="caution">
    <text evidence="1">The sequence shown here is derived from an EMBL/GenBank/DDBJ whole genome shotgun (WGS) entry which is preliminary data.</text>
</comment>
<reference evidence="1 2" key="1">
    <citation type="submission" date="2023-07" db="EMBL/GenBank/DDBJ databases">
        <title>Sorghum-associated microbial communities from plants grown in Nebraska, USA.</title>
        <authorList>
            <person name="Schachtman D."/>
        </authorList>
    </citation>
    <scope>NUCLEOTIDE SEQUENCE [LARGE SCALE GENOMIC DNA]</scope>
    <source>
        <strain evidence="1 2">BE240</strain>
    </source>
</reference>
<dbReference type="Proteomes" id="UP001265550">
    <property type="component" value="Unassembled WGS sequence"/>
</dbReference>